<keyword evidence="2" id="KW-1185">Reference proteome</keyword>
<dbReference type="Gramene" id="TVU50674">
    <property type="protein sequence ID" value="TVU50674"/>
    <property type="gene ID" value="EJB05_02053"/>
</dbReference>
<organism evidence="1 2">
    <name type="scientific">Eragrostis curvula</name>
    <name type="common">weeping love grass</name>
    <dbReference type="NCBI Taxonomy" id="38414"/>
    <lineage>
        <taxon>Eukaryota</taxon>
        <taxon>Viridiplantae</taxon>
        <taxon>Streptophyta</taxon>
        <taxon>Embryophyta</taxon>
        <taxon>Tracheophyta</taxon>
        <taxon>Spermatophyta</taxon>
        <taxon>Magnoliopsida</taxon>
        <taxon>Liliopsida</taxon>
        <taxon>Poales</taxon>
        <taxon>Poaceae</taxon>
        <taxon>PACMAD clade</taxon>
        <taxon>Chloridoideae</taxon>
        <taxon>Eragrostideae</taxon>
        <taxon>Eragrostidinae</taxon>
        <taxon>Eragrostis</taxon>
    </lineage>
</organism>
<comment type="caution">
    <text evidence="1">The sequence shown here is derived from an EMBL/GenBank/DDBJ whole genome shotgun (WGS) entry which is preliminary data.</text>
</comment>
<feature type="non-terminal residue" evidence="1">
    <location>
        <position position="1"/>
    </location>
</feature>
<feature type="non-terminal residue" evidence="1">
    <location>
        <position position="64"/>
    </location>
</feature>
<proteinExistence type="predicted"/>
<evidence type="ECO:0000313" key="1">
    <source>
        <dbReference type="EMBL" id="TVU50674.1"/>
    </source>
</evidence>
<gene>
    <name evidence="1" type="ORF">EJB05_02053</name>
</gene>
<dbReference type="Proteomes" id="UP000324897">
    <property type="component" value="Chromosome 6"/>
</dbReference>
<reference evidence="1 2" key="1">
    <citation type="journal article" date="2019" name="Sci. Rep.">
        <title>A high-quality genome of Eragrostis curvula grass provides insights into Poaceae evolution and supports new strategies to enhance forage quality.</title>
        <authorList>
            <person name="Carballo J."/>
            <person name="Santos B.A.C.M."/>
            <person name="Zappacosta D."/>
            <person name="Garbus I."/>
            <person name="Selva J.P."/>
            <person name="Gallo C.A."/>
            <person name="Diaz A."/>
            <person name="Albertini E."/>
            <person name="Caccamo M."/>
            <person name="Echenique V."/>
        </authorList>
    </citation>
    <scope>NUCLEOTIDE SEQUENCE [LARGE SCALE GENOMIC DNA]</scope>
    <source>
        <strain evidence="2">cv. Victoria</strain>
        <tissue evidence="1">Leaf</tissue>
    </source>
</reference>
<evidence type="ECO:0000313" key="2">
    <source>
        <dbReference type="Proteomes" id="UP000324897"/>
    </source>
</evidence>
<accession>A0A5J9WTU4</accession>
<protein>
    <submittedName>
        <fullName evidence="1">Uncharacterized protein</fullName>
    </submittedName>
</protein>
<name>A0A5J9WTU4_9POAL</name>
<dbReference type="AlphaFoldDB" id="A0A5J9WTU4"/>
<sequence length="64" mass="7391">MCRLTSLEELSVWDVPSIKSLPEWMKRLPTYLSALIWRSAAREEMGRIDASSPTSLIYGFEEEI</sequence>
<dbReference type="EMBL" id="RWGY01000002">
    <property type="protein sequence ID" value="TVU50674.1"/>
    <property type="molecule type" value="Genomic_DNA"/>
</dbReference>